<evidence type="ECO:0000313" key="1">
    <source>
        <dbReference type="EMBL" id="SHH04483.1"/>
    </source>
</evidence>
<accession>A0A1M5PT66</accession>
<dbReference type="STRING" id="370979.SAMN05443663_105100"/>
<dbReference type="EMBL" id="FQWC01000005">
    <property type="protein sequence ID" value="SHH04483.1"/>
    <property type="molecule type" value="Genomic_DNA"/>
</dbReference>
<proteinExistence type="predicted"/>
<name>A0A1M5PT66_9FLAO</name>
<protein>
    <submittedName>
        <fullName evidence="1">Uncharacterized protein</fullName>
    </submittedName>
</protein>
<dbReference type="Proteomes" id="UP000184071">
    <property type="component" value="Unassembled WGS sequence"/>
</dbReference>
<dbReference type="RefSeq" id="WP_073416533.1">
    <property type="nucleotide sequence ID" value="NZ_FQWC01000005.1"/>
</dbReference>
<keyword evidence="2" id="KW-1185">Reference proteome</keyword>
<reference evidence="2" key="1">
    <citation type="submission" date="2016-11" db="EMBL/GenBank/DDBJ databases">
        <authorList>
            <person name="Varghese N."/>
            <person name="Submissions S."/>
        </authorList>
    </citation>
    <scope>NUCLEOTIDE SEQUENCE [LARGE SCALE GENOMIC DNA]</scope>
    <source>
        <strain evidence="2">DSM 17963</strain>
    </source>
</reference>
<gene>
    <name evidence="1" type="ORF">SAMN05443663_105100</name>
</gene>
<dbReference type="AlphaFoldDB" id="A0A1M5PT66"/>
<dbReference type="Gene3D" id="2.160.20.10">
    <property type="entry name" value="Single-stranded right-handed beta-helix, Pectin lyase-like"/>
    <property type="match status" value="1"/>
</dbReference>
<dbReference type="OrthoDB" id="1286432at2"/>
<organism evidence="1 2">
    <name type="scientific">Flavobacterium defluvii</name>
    <dbReference type="NCBI Taxonomy" id="370979"/>
    <lineage>
        <taxon>Bacteria</taxon>
        <taxon>Pseudomonadati</taxon>
        <taxon>Bacteroidota</taxon>
        <taxon>Flavobacteriia</taxon>
        <taxon>Flavobacteriales</taxon>
        <taxon>Flavobacteriaceae</taxon>
        <taxon>Flavobacterium</taxon>
    </lineage>
</organism>
<dbReference type="InterPro" id="IPR012334">
    <property type="entry name" value="Pectin_lyas_fold"/>
</dbReference>
<dbReference type="InterPro" id="IPR011050">
    <property type="entry name" value="Pectin_lyase_fold/virulence"/>
</dbReference>
<evidence type="ECO:0000313" key="2">
    <source>
        <dbReference type="Proteomes" id="UP000184071"/>
    </source>
</evidence>
<dbReference type="SUPFAM" id="SSF51126">
    <property type="entry name" value="Pectin lyase-like"/>
    <property type="match status" value="1"/>
</dbReference>
<sequence>MKKLLIFLFFSTAVFSQNYQYAIEQVPATVPEQPTGVNNQLEEIEYFKAYLLPIAQKATLQAALDKYGSVRLERGDYSGVNLIMKSNQRLYGHPTLTKISNVTIAAGSTNVHIEQLSFVDRTLSFEAGAPITNCVLKTLRYVYVSAIGAKLENNELINIGGQIKFDCSAAGYFRNNKIIKHQAQSISNQLVMKGNSTTPSYGNVNLHSNYLTPAGDATDIDGLQSAIFVGVDSEGWNLNGQGTKAMFTAKNMGNLKITDFGGGNAYSAVQTGSYDIDAQNVFFLNKYLKTSNDIISARTNMFLVDGEGTYKRGSGTVTGFDLLGNLDKTNAVKYNGAEQTSTITNSAVTTAITNTILGTKYTPWARPVWEILPDPLGPNWKTERTGKTDQTAYIQNLIDTKGIAELPEGKFYIGSTLKVHLDGNHGIIGQGTGKTVIVGLTDDFPLITLDTGTDTNFVLANLTLQGGSVGIYAGKKNNVGIGQIAYANLKFVVFRDQTYGIHLYQIMGLDNNYLEYLSFVNCSKGFFQEPLLPYAGDYNTSSYVDKTMFYRSQFINCETAMSMKATRPDNLNAWLECKFDKGKTALDMGAQNYPIIANCDFSNYTGSSVINSNSISIYSSNFYNNTSSTATLNAMITYIEGCKFSDSSKMFAPVMYNSTFHYILNSSITGDVVVAKPSNLYYDSSAIYVNSTLSANPALSKLLVNVKVGVPTVIINSTPNPYPQLLVTQ</sequence>